<organism evidence="2 3">
    <name type="scientific">Thalictrum thalictroides</name>
    <name type="common">Rue-anemone</name>
    <name type="synonym">Anemone thalictroides</name>
    <dbReference type="NCBI Taxonomy" id="46969"/>
    <lineage>
        <taxon>Eukaryota</taxon>
        <taxon>Viridiplantae</taxon>
        <taxon>Streptophyta</taxon>
        <taxon>Embryophyta</taxon>
        <taxon>Tracheophyta</taxon>
        <taxon>Spermatophyta</taxon>
        <taxon>Magnoliopsida</taxon>
        <taxon>Ranunculales</taxon>
        <taxon>Ranunculaceae</taxon>
        <taxon>Thalictroideae</taxon>
        <taxon>Thalictrum</taxon>
    </lineage>
</organism>
<evidence type="ECO:0000313" key="2">
    <source>
        <dbReference type="EMBL" id="KAF5200851.1"/>
    </source>
</evidence>
<accession>A0A7J6WTV5</accession>
<dbReference type="Proteomes" id="UP000554482">
    <property type="component" value="Unassembled WGS sequence"/>
</dbReference>
<dbReference type="PANTHER" id="PTHR33167">
    <property type="entry name" value="TRANSCRIPTION FACTOR, PUTATIVE (DUF863)-RELATED"/>
    <property type="match status" value="1"/>
</dbReference>
<evidence type="ECO:0000256" key="1">
    <source>
        <dbReference type="SAM" id="MobiDB-lite"/>
    </source>
</evidence>
<dbReference type="Pfam" id="PF05904">
    <property type="entry name" value="DUF863"/>
    <property type="match status" value="2"/>
</dbReference>
<dbReference type="OrthoDB" id="630817at2759"/>
<proteinExistence type="predicted"/>
<dbReference type="AlphaFoldDB" id="A0A7J6WTV5"/>
<comment type="caution">
    <text evidence="2">The sequence shown here is derived from an EMBL/GenBank/DDBJ whole genome shotgun (WGS) entry which is preliminary data.</text>
</comment>
<protein>
    <submittedName>
        <fullName evidence="2">Putative T-box transcription factor</fullName>
    </submittedName>
</protein>
<feature type="compositionally biased region" description="Polar residues" evidence="1">
    <location>
        <begin position="858"/>
        <end position="874"/>
    </location>
</feature>
<keyword evidence="3" id="KW-1185">Reference proteome</keyword>
<feature type="region of interest" description="Disordered" evidence="1">
    <location>
        <begin position="854"/>
        <end position="887"/>
    </location>
</feature>
<dbReference type="InterPro" id="IPR008581">
    <property type="entry name" value="DUF863_pln"/>
</dbReference>
<name>A0A7J6WTV5_THATH</name>
<dbReference type="EMBL" id="JABWDY010010187">
    <property type="protein sequence ID" value="KAF5200851.1"/>
    <property type="molecule type" value="Genomic_DNA"/>
</dbReference>
<reference evidence="2 3" key="1">
    <citation type="submission" date="2020-06" db="EMBL/GenBank/DDBJ databases">
        <title>Transcriptomic and genomic resources for Thalictrum thalictroides and T. hernandezii: Facilitating candidate gene discovery in an emerging model plant lineage.</title>
        <authorList>
            <person name="Arias T."/>
            <person name="Riano-Pachon D.M."/>
            <person name="Di Stilio V.S."/>
        </authorList>
    </citation>
    <scope>NUCLEOTIDE SEQUENCE [LARGE SCALE GENOMIC DNA]</scope>
    <source>
        <strain evidence="3">cv. WT478/WT964</strain>
        <tissue evidence="2">Leaves</tissue>
    </source>
</reference>
<gene>
    <name evidence="2" type="ORF">FRX31_009561</name>
</gene>
<sequence length="887" mass="98469">MGTKVHCKSYAPEVCYSIRDLNDSADSGSWHQCFEDKTFNAGHYYGHFFPKQTSCGYSENEKEELKQKMLKHEVIFRNQVHELHRLYRIQRELMDKLKRKELDKYRVPMEALQSCSSQAPSEDANKLWRIPQSPMESSSCTRPCTSNFHNMQSSMNFTKEGSMKLSPFPADKLVESTFNKCPPKKLELQLPVDEYLASKEGGEIEESEGSHVVAETRNPLKRYCTLASENKTCDEDPSAREDASNAEPGTWFKYGLADLNEPLQSEEAVAPTTINFLGTASCNSEIQGKDSPSKPNSVYVGLSMEFLLNSLSDRDDRTCVSIPSLFNKGARPELEMPTSYSNSHQSNSVVGSSSVSSWMKPKRTPCFKSSASLCDTDSKFVSSFGSKVSRKNVVFDELEIESSSSQSRYHPVTSDYNPFSSNVASEDIVNGNSAKYLRGSNCMDVKSARDTNLNLTHLSNLQVGVALQQDFVLDGERKNEDQRRESTWLMKLACNDGTSEGREVEMEKAPLMSSAQNFAAPSSALVSESQMVEVIDCPRKKRIHRFPVSIKPLVPKDHSSLISFSKSLQFSLEEEETQSSAPAENLQFDLSNDHTSSNSGQQCLLDNLVVENKLGRNCSYCKNYIHLNVCTKCHEASSKPCIPGEATRIVTENLEVSVNPGTVGGVCSEKEYLRNRLQKPRQSSKFKEDTPLELVKIAAETIVIISASGGHDCSADITGPSLEAPLKDPLYWFAEVTASITSDAEGVAGDDGKSSSSVDYFESMTLKLTESKLDELCCKHRMPEYLEGVTGTSSLITHHWKGKTRRGRQPRNFQRDVLPGLSSLAKHEVSEDLQMLEGLMRSTGHSWQTGLARRNAARNGQTRGRGRPQSSNLVASAHSMCTPMGAT</sequence>
<evidence type="ECO:0000313" key="3">
    <source>
        <dbReference type="Proteomes" id="UP000554482"/>
    </source>
</evidence>
<dbReference type="PANTHER" id="PTHR33167:SF4">
    <property type="entry name" value="TRANSCRIPTION FACTOR, PUTATIVE (DUF863)-RELATED"/>
    <property type="match status" value="1"/>
</dbReference>